<sequence>MRISPIKVTNLFIAVLALVNVNVTSASVPVGYYSDKINDRVIAFNPRTMDVLNIISTNGASPYPIDNAGDKQVYVTTRASKSLDVIDKESMQLVETIHLSHYPRSVTYNSTNKLAIVSGVRKPVTSVIETKTNRVVGVVGEEMLARPTGFGGGLATGHPFWLTEDKFLLLDREKRKIDLYRVNKLGTDNYTVDYLYTLDVPSSVHHIMSVPKATGFQKDLFYAVAEGAPKEGIAPAIVAFELSGDQLYHSNTLFLSSDEETVGGMGAHHASFHPDGVHIYVGSNEGQTFVVNRTEMRVVNTIETGKGNGHTTMIPGRMLAVSTNHSDTFMTVIDLNTHKKLTDIEVSQLSASASNKTQSHTSSFDPKNDRYFYTAASNDGSILEIDLETLSVSRQITLNGSYPIQGVYVW</sequence>
<evidence type="ECO:0000313" key="2">
    <source>
        <dbReference type="EMBL" id="OEE60350.1"/>
    </source>
</evidence>
<dbReference type="Gene3D" id="2.130.10.10">
    <property type="entry name" value="YVTN repeat-like/Quinoprotein amine dehydrogenase"/>
    <property type="match status" value="2"/>
</dbReference>
<dbReference type="InterPro" id="IPR011048">
    <property type="entry name" value="Haem_d1_sf"/>
</dbReference>
<evidence type="ECO:0000313" key="3">
    <source>
        <dbReference type="Proteomes" id="UP000095039"/>
    </source>
</evidence>
<gene>
    <name evidence="2" type="ORF">A1OK_11875</name>
</gene>
<protein>
    <submittedName>
        <fullName evidence="2">Uncharacterized protein</fullName>
    </submittedName>
</protein>
<dbReference type="AlphaFoldDB" id="A0A1E5C4D5"/>
<dbReference type="EMBL" id="AJWN02000066">
    <property type="protein sequence ID" value="OEE60350.1"/>
    <property type="molecule type" value="Genomic_DNA"/>
</dbReference>
<feature type="signal peptide" evidence="1">
    <location>
        <begin position="1"/>
        <end position="26"/>
    </location>
</feature>
<dbReference type="PANTHER" id="PTHR47197">
    <property type="entry name" value="PROTEIN NIRF"/>
    <property type="match status" value="1"/>
</dbReference>
<feature type="chain" id="PRO_5009172347" evidence="1">
    <location>
        <begin position="27"/>
        <end position="410"/>
    </location>
</feature>
<dbReference type="RefSeq" id="WP_016958923.1">
    <property type="nucleotide sequence ID" value="NZ_AJWN02000066.1"/>
</dbReference>
<comment type="caution">
    <text evidence="2">The sequence shown here is derived from an EMBL/GenBank/DDBJ whole genome shotgun (WGS) entry which is preliminary data.</text>
</comment>
<reference evidence="2 3" key="1">
    <citation type="journal article" date="2012" name="Science">
        <title>Ecological populations of bacteria act as socially cohesive units of antibiotic production and resistance.</title>
        <authorList>
            <person name="Cordero O.X."/>
            <person name="Wildschutte H."/>
            <person name="Kirkup B."/>
            <person name="Proehl S."/>
            <person name="Ngo L."/>
            <person name="Hussain F."/>
            <person name="Le Roux F."/>
            <person name="Mincer T."/>
            <person name="Polz M.F."/>
        </authorList>
    </citation>
    <scope>NUCLEOTIDE SEQUENCE [LARGE SCALE GENOMIC DNA]</scope>
    <source>
        <strain evidence="2 3">FF-454</strain>
    </source>
</reference>
<dbReference type="InterPro" id="IPR051200">
    <property type="entry name" value="Host-pathogen_enzymatic-act"/>
</dbReference>
<dbReference type="Proteomes" id="UP000095039">
    <property type="component" value="Unassembled WGS sequence"/>
</dbReference>
<dbReference type="SUPFAM" id="SSF51004">
    <property type="entry name" value="C-terminal (heme d1) domain of cytochrome cd1-nitrite reductase"/>
    <property type="match status" value="1"/>
</dbReference>
<keyword evidence="1" id="KW-0732">Signal</keyword>
<accession>A0A1E5C4D5</accession>
<name>A0A1E5C4D5_9GAMM</name>
<evidence type="ECO:0000256" key="1">
    <source>
        <dbReference type="SAM" id="SignalP"/>
    </source>
</evidence>
<proteinExistence type="predicted"/>
<keyword evidence="3" id="KW-1185">Reference proteome</keyword>
<dbReference type="InterPro" id="IPR015943">
    <property type="entry name" value="WD40/YVTN_repeat-like_dom_sf"/>
</dbReference>
<dbReference type="PANTHER" id="PTHR47197:SF3">
    <property type="entry name" value="DIHYDRO-HEME D1 DEHYDROGENASE"/>
    <property type="match status" value="1"/>
</dbReference>
<organism evidence="2 3">
    <name type="scientific">Enterovibrio norvegicus FF-454</name>
    <dbReference type="NCBI Taxonomy" id="1185651"/>
    <lineage>
        <taxon>Bacteria</taxon>
        <taxon>Pseudomonadati</taxon>
        <taxon>Pseudomonadota</taxon>
        <taxon>Gammaproteobacteria</taxon>
        <taxon>Vibrionales</taxon>
        <taxon>Vibrionaceae</taxon>
        <taxon>Enterovibrio</taxon>
    </lineage>
</organism>